<dbReference type="GO" id="GO:0008173">
    <property type="term" value="F:RNA methyltransferase activity"/>
    <property type="evidence" value="ECO:0007669"/>
    <property type="project" value="InterPro"/>
</dbReference>
<dbReference type="InterPro" id="IPR001537">
    <property type="entry name" value="SpoU_MeTrfase"/>
</dbReference>
<dbReference type="InterPro" id="IPR029064">
    <property type="entry name" value="Ribosomal_eL30-like_sf"/>
</dbReference>
<dbReference type="STRING" id="1416806.CAL12_12190"/>
<dbReference type="InterPro" id="IPR029026">
    <property type="entry name" value="tRNA_m1G_MTases_N"/>
</dbReference>
<dbReference type="SUPFAM" id="SSF55315">
    <property type="entry name" value="L30e-like"/>
    <property type="match status" value="1"/>
</dbReference>
<evidence type="ECO:0000313" key="5">
    <source>
        <dbReference type="Proteomes" id="UP000194151"/>
    </source>
</evidence>
<evidence type="ECO:0000313" key="4">
    <source>
        <dbReference type="EMBL" id="ARP81491.1"/>
    </source>
</evidence>
<evidence type="ECO:0000259" key="3">
    <source>
        <dbReference type="SMART" id="SM00967"/>
    </source>
</evidence>
<dbReference type="InterPro" id="IPR051259">
    <property type="entry name" value="rRNA_Methyltransferase"/>
</dbReference>
<evidence type="ECO:0000256" key="2">
    <source>
        <dbReference type="ARBA" id="ARBA00022679"/>
    </source>
</evidence>
<proteinExistence type="predicted"/>
<keyword evidence="1 4" id="KW-0489">Methyltransferase</keyword>
<gene>
    <name evidence="4" type="ORF">CAL12_12190</name>
</gene>
<reference evidence="4 5" key="1">
    <citation type="submission" date="2017-05" db="EMBL/GenBank/DDBJ databases">
        <title>Complete and WGS of Bordetella genogroups.</title>
        <authorList>
            <person name="Spilker T."/>
            <person name="LiPuma J."/>
        </authorList>
    </citation>
    <scope>NUCLEOTIDE SEQUENCE [LARGE SCALE GENOMIC DNA]</scope>
    <source>
        <strain evidence="4 5">AU19157</strain>
    </source>
</reference>
<name>A0A1W6YKD2_9BORD</name>
<accession>A0A1W6YKD2</accession>
<dbReference type="SUPFAM" id="SSF75217">
    <property type="entry name" value="alpha/beta knot"/>
    <property type="match status" value="1"/>
</dbReference>
<sequence length="263" mass="28392">MKHIASRDNPLVKTLQRLAASAGRRESQVLLDGIHLCQAWLRHHGAPVRALFDVARLDHPEIAELARVLPEETCVSLDTRLLRGLASVESDQGVAFVVQPPQPALPERIEETCVLLDRVQDPGNVGTLIRTCAGAGIRRILLSEGCAAAWSPKVLRSAQGAHFALAVHERVDLSDLLPRLGVPLVATALQESISLYDANLPAHCAWVFGHEGQGVSAELLRAADLRVRIPHDAQAVESLNVAVSAAICLFEQRRRFPSPTGGG</sequence>
<keyword evidence="5" id="KW-1185">Reference proteome</keyword>
<dbReference type="PANTHER" id="PTHR43191:SF2">
    <property type="entry name" value="RRNA METHYLTRANSFERASE 3, MITOCHONDRIAL"/>
    <property type="match status" value="1"/>
</dbReference>
<dbReference type="Gene3D" id="3.30.1330.30">
    <property type="match status" value="1"/>
</dbReference>
<dbReference type="Gene3D" id="3.40.1280.10">
    <property type="match status" value="1"/>
</dbReference>
<dbReference type="SMART" id="SM00967">
    <property type="entry name" value="SpoU_sub_bind"/>
    <property type="match status" value="1"/>
</dbReference>
<dbReference type="GO" id="GO:0003723">
    <property type="term" value="F:RNA binding"/>
    <property type="evidence" value="ECO:0007669"/>
    <property type="project" value="InterPro"/>
</dbReference>
<protein>
    <submittedName>
        <fullName evidence="4">RNA methyltransferase</fullName>
    </submittedName>
</protein>
<dbReference type="OrthoDB" id="9794400at2"/>
<dbReference type="GO" id="GO:0032259">
    <property type="term" value="P:methylation"/>
    <property type="evidence" value="ECO:0007669"/>
    <property type="project" value="UniProtKB-KW"/>
</dbReference>
<evidence type="ECO:0000256" key="1">
    <source>
        <dbReference type="ARBA" id="ARBA00022603"/>
    </source>
</evidence>
<keyword evidence="2 4" id="KW-0808">Transferase</keyword>
<dbReference type="Proteomes" id="UP000194151">
    <property type="component" value="Chromosome"/>
</dbReference>
<dbReference type="KEGG" id="bgv:CAL12_12190"/>
<organism evidence="4 5">
    <name type="scientific">Bordetella genomosp. 8</name>
    <dbReference type="NCBI Taxonomy" id="1416806"/>
    <lineage>
        <taxon>Bacteria</taxon>
        <taxon>Pseudomonadati</taxon>
        <taxon>Pseudomonadota</taxon>
        <taxon>Betaproteobacteria</taxon>
        <taxon>Burkholderiales</taxon>
        <taxon>Alcaligenaceae</taxon>
        <taxon>Bordetella</taxon>
    </lineage>
</organism>
<dbReference type="InterPro" id="IPR029028">
    <property type="entry name" value="Alpha/beta_knot_MTases"/>
</dbReference>
<dbReference type="GO" id="GO:0006396">
    <property type="term" value="P:RNA processing"/>
    <property type="evidence" value="ECO:0007669"/>
    <property type="project" value="InterPro"/>
</dbReference>
<dbReference type="AlphaFoldDB" id="A0A1W6YKD2"/>
<feature type="domain" description="RNA 2-O ribose methyltransferase substrate binding" evidence="3">
    <location>
        <begin position="30"/>
        <end position="104"/>
    </location>
</feature>
<dbReference type="EMBL" id="CP021108">
    <property type="protein sequence ID" value="ARP81491.1"/>
    <property type="molecule type" value="Genomic_DNA"/>
</dbReference>
<dbReference type="RefSeq" id="WP_086064682.1">
    <property type="nucleotide sequence ID" value="NZ_CP021108.1"/>
</dbReference>
<dbReference type="PANTHER" id="PTHR43191">
    <property type="entry name" value="RRNA METHYLTRANSFERASE 3"/>
    <property type="match status" value="1"/>
</dbReference>
<dbReference type="Pfam" id="PF00588">
    <property type="entry name" value="SpoU_methylase"/>
    <property type="match status" value="1"/>
</dbReference>
<dbReference type="CDD" id="cd18095">
    <property type="entry name" value="SpoU-like_rRNA-MTase"/>
    <property type="match status" value="1"/>
</dbReference>
<dbReference type="InterPro" id="IPR013123">
    <property type="entry name" value="SpoU_subst-bd"/>
</dbReference>
<dbReference type="GO" id="GO:0005737">
    <property type="term" value="C:cytoplasm"/>
    <property type="evidence" value="ECO:0007669"/>
    <property type="project" value="UniProtKB-ARBA"/>
</dbReference>